<dbReference type="AlphaFoldDB" id="E3KP83"/>
<feature type="domain" description="Fungal-type protein kinase" evidence="2">
    <location>
        <begin position="259"/>
        <end position="632"/>
    </location>
</feature>
<dbReference type="GeneID" id="10540114"/>
<evidence type="ECO:0000313" key="4">
    <source>
        <dbReference type="Proteomes" id="UP000008783"/>
    </source>
</evidence>
<dbReference type="Proteomes" id="UP000008783">
    <property type="component" value="Unassembled WGS sequence"/>
</dbReference>
<evidence type="ECO:0000313" key="3">
    <source>
        <dbReference type="EMBL" id="EFP86108.1"/>
    </source>
</evidence>
<sequence>MDQEPGNLHDSLRNILTSYIAPINTVEEFFGLESSKKKQCIQYKVYSRIASSDVDFQMSDQLSTIAFLANNNRFELFRPLITLILAKEAKSDQEMLEFIKQEFKPTPAPSTFTSKRVRTGATSSATSSPFTSKRVRTSATSTLTNSSSHLRDFISVLQRESDVLSLYTNVPGLVERFIPEDGIDLQPHEILINEKLNEELNDSSERSILKWITPLVGHLCTWLDKRNPNNRNSRTWQAHPTRFSEGVDAKRMLDGAIMSRHFNNENDIRDVLVPVELKKNNTEARYAALCLAKHVCEVFEAQPTRSFVIGLTLCGTSMQLWQFDRSGAIGSESFDVKANKGNLEKFLTIMLSLLTCDEQTLGFDPTFIEVQGPRPNTPGLRMSQAIRIQTETGSQEFIIEKLIARASGICGRGTTCWQAHLSGDEGKKFLIKDSWQPLGQREEGDMLRDVTAQNVSHVARYHHHEDVCVDGKKVDIESSVRKDLNFKSCPKLRTTQASVESQEPNSFTNRVHRRLILKDVGQPICGVDGPIHLLEALEGCVEGHHNLLRAGYLHGDISIHNLMISKQATDLNRKSFLIDLDLAVPWPVENEKDLHFRTGTKVFMSSNLLRNEKPQHFVDDLESFFWVLIWICIHDPGGESQENEVTSWAHWASEELGHLKKSLLSEPEYLTKLFTSRYKHAEPLISCVHAFAKILCHPCLRTWDPEELYAQILASLRMAQEKLIGLSQQPSQS</sequence>
<reference key="1">
    <citation type="submission" date="2007-01" db="EMBL/GenBank/DDBJ databases">
        <title>The Genome Sequence of Puccinia graminis f. sp. tritici Strain CRL 75-36-700-3.</title>
        <authorList>
            <consortium name="The Broad Institute Genome Sequencing Platform"/>
            <person name="Birren B."/>
            <person name="Lander E."/>
            <person name="Galagan J."/>
            <person name="Nusbaum C."/>
            <person name="Devon K."/>
            <person name="Cuomo C."/>
            <person name="Jaffe D."/>
            <person name="Butler J."/>
            <person name="Alvarez P."/>
            <person name="Gnerre S."/>
            <person name="Grabherr M."/>
            <person name="Mauceli E."/>
            <person name="Brockman W."/>
            <person name="Young S."/>
            <person name="LaButti K."/>
            <person name="Sykes S."/>
            <person name="DeCaprio D."/>
            <person name="Crawford M."/>
            <person name="Koehrsen M."/>
            <person name="Engels R."/>
            <person name="Montgomery P."/>
            <person name="Pearson M."/>
            <person name="Howarth C."/>
            <person name="Larson L."/>
            <person name="White J."/>
            <person name="Zeng Q."/>
            <person name="Kodira C."/>
            <person name="Yandava C."/>
            <person name="Alvarado L."/>
            <person name="O'Leary S."/>
            <person name="Szabo L."/>
            <person name="Dean R."/>
            <person name="Schein J."/>
        </authorList>
    </citation>
    <scope>NUCLEOTIDE SEQUENCE</scope>
    <source>
        <strain>CRL 75-36-700-3</strain>
    </source>
</reference>
<keyword evidence="4" id="KW-1185">Reference proteome</keyword>
<dbReference type="RefSeq" id="XP_003330527.1">
    <property type="nucleotide sequence ID" value="XM_003330479.2"/>
</dbReference>
<dbReference type="PANTHER" id="PTHR38248:SF2">
    <property type="entry name" value="FUNK1 11"/>
    <property type="match status" value="1"/>
</dbReference>
<feature type="region of interest" description="Disordered" evidence="1">
    <location>
        <begin position="109"/>
        <end position="133"/>
    </location>
</feature>
<dbReference type="OrthoDB" id="5584477at2759"/>
<evidence type="ECO:0000256" key="1">
    <source>
        <dbReference type="SAM" id="MobiDB-lite"/>
    </source>
</evidence>
<organism evidence="3 4">
    <name type="scientific">Puccinia graminis f. sp. tritici (strain CRL 75-36-700-3 / race SCCL)</name>
    <name type="common">Black stem rust fungus</name>
    <dbReference type="NCBI Taxonomy" id="418459"/>
    <lineage>
        <taxon>Eukaryota</taxon>
        <taxon>Fungi</taxon>
        <taxon>Dikarya</taxon>
        <taxon>Basidiomycota</taxon>
        <taxon>Pucciniomycotina</taxon>
        <taxon>Pucciniomycetes</taxon>
        <taxon>Pucciniales</taxon>
        <taxon>Pucciniaceae</taxon>
        <taxon>Puccinia</taxon>
    </lineage>
</organism>
<dbReference type="PANTHER" id="PTHR38248">
    <property type="entry name" value="FUNK1 6"/>
    <property type="match status" value="1"/>
</dbReference>
<dbReference type="OMA" id="HETVCIN"/>
<feature type="compositionally biased region" description="Low complexity" evidence="1">
    <location>
        <begin position="119"/>
        <end position="133"/>
    </location>
</feature>
<gene>
    <name evidence="3" type="ORF">PGTG_12064</name>
</gene>
<dbReference type="eggNOG" id="ENOG502S5WB">
    <property type="taxonomic scope" value="Eukaryota"/>
</dbReference>
<dbReference type="VEuPathDB" id="FungiDB:PGTG_12064"/>
<evidence type="ECO:0000259" key="2">
    <source>
        <dbReference type="Pfam" id="PF17667"/>
    </source>
</evidence>
<dbReference type="InParanoid" id="E3KP83"/>
<dbReference type="Gene3D" id="1.10.510.10">
    <property type="entry name" value="Transferase(Phosphotransferase) domain 1"/>
    <property type="match status" value="1"/>
</dbReference>
<dbReference type="EMBL" id="DS178298">
    <property type="protein sequence ID" value="EFP86108.1"/>
    <property type="molecule type" value="Genomic_DNA"/>
</dbReference>
<dbReference type="SUPFAM" id="SSF56112">
    <property type="entry name" value="Protein kinase-like (PK-like)"/>
    <property type="match status" value="1"/>
</dbReference>
<dbReference type="Pfam" id="PF17667">
    <property type="entry name" value="Pkinase_fungal"/>
    <property type="match status" value="1"/>
</dbReference>
<dbReference type="KEGG" id="pgr:PGTG_12064"/>
<name>E3KP83_PUCGT</name>
<dbReference type="InterPro" id="IPR040976">
    <property type="entry name" value="Pkinase_fungal"/>
</dbReference>
<reference evidence="4" key="2">
    <citation type="journal article" date="2011" name="Proc. Natl. Acad. Sci. U.S.A.">
        <title>Obligate biotrophy features unraveled by the genomic analysis of rust fungi.</title>
        <authorList>
            <person name="Duplessis S."/>
            <person name="Cuomo C.A."/>
            <person name="Lin Y.-C."/>
            <person name="Aerts A."/>
            <person name="Tisserant E."/>
            <person name="Veneault-Fourrey C."/>
            <person name="Joly D.L."/>
            <person name="Hacquard S."/>
            <person name="Amselem J."/>
            <person name="Cantarel B.L."/>
            <person name="Chiu R."/>
            <person name="Coutinho P.M."/>
            <person name="Feau N."/>
            <person name="Field M."/>
            <person name="Frey P."/>
            <person name="Gelhaye E."/>
            <person name="Goldberg J."/>
            <person name="Grabherr M.G."/>
            <person name="Kodira C.D."/>
            <person name="Kohler A."/>
            <person name="Kuees U."/>
            <person name="Lindquist E.A."/>
            <person name="Lucas S.M."/>
            <person name="Mago R."/>
            <person name="Mauceli E."/>
            <person name="Morin E."/>
            <person name="Murat C."/>
            <person name="Pangilinan J.L."/>
            <person name="Park R."/>
            <person name="Pearson M."/>
            <person name="Quesneville H."/>
            <person name="Rouhier N."/>
            <person name="Sakthikumar S."/>
            <person name="Salamov A.A."/>
            <person name="Schmutz J."/>
            <person name="Selles B."/>
            <person name="Shapiro H."/>
            <person name="Tanguay P."/>
            <person name="Tuskan G.A."/>
            <person name="Henrissat B."/>
            <person name="Van de Peer Y."/>
            <person name="Rouze P."/>
            <person name="Ellis J.G."/>
            <person name="Dodds P.N."/>
            <person name="Schein J.E."/>
            <person name="Zhong S."/>
            <person name="Hamelin R.C."/>
            <person name="Grigoriev I.V."/>
            <person name="Szabo L.J."/>
            <person name="Martin F."/>
        </authorList>
    </citation>
    <scope>NUCLEOTIDE SEQUENCE [LARGE SCALE GENOMIC DNA]</scope>
    <source>
        <strain evidence="4">CRL 75-36-700-3 / race SCCL</strain>
    </source>
</reference>
<dbReference type="InterPro" id="IPR011009">
    <property type="entry name" value="Kinase-like_dom_sf"/>
</dbReference>
<dbReference type="HOGENOM" id="CLU_005513_5_2_1"/>
<protein>
    <submittedName>
        <fullName evidence="3">FunK1 6</fullName>
    </submittedName>
</protein>
<accession>E3KP83</accession>
<proteinExistence type="predicted"/>